<evidence type="ECO:0000256" key="3">
    <source>
        <dbReference type="ARBA" id="ARBA00022618"/>
    </source>
</evidence>
<dbReference type="EMBL" id="RHGY01000002">
    <property type="protein sequence ID" value="RRG18357.1"/>
    <property type="molecule type" value="Genomic_DNA"/>
</dbReference>
<dbReference type="Gene3D" id="6.10.250.660">
    <property type="match status" value="1"/>
</dbReference>
<gene>
    <name evidence="8" type="primary">gpsB</name>
    <name evidence="8" type="ORF">D3P96_03470</name>
</gene>
<feature type="region of interest" description="Disordered" evidence="7">
    <location>
        <begin position="110"/>
        <end position="143"/>
    </location>
</feature>
<feature type="compositionally biased region" description="Polar residues" evidence="7">
    <location>
        <begin position="124"/>
        <end position="139"/>
    </location>
</feature>
<keyword evidence="4 6" id="KW-0175">Coiled coil</keyword>
<proteinExistence type="predicted"/>
<reference evidence="8 9" key="1">
    <citation type="submission" date="2018-10" db="EMBL/GenBank/DDBJ databases">
        <title>Draft genome sequence of Weissella viridescens UCO-SMC3.</title>
        <authorList>
            <person name="Garcia-Cancino A."/>
            <person name="Espinoza-Monje M."/>
            <person name="Albarracin L."/>
            <person name="Garcia-Castillo V."/>
            <person name="Campos-Martin J."/>
            <person name="Nakano Y."/>
            <person name="Guitierrez-Zamorano C."/>
            <person name="Ikeda-Ohtsubo W."/>
            <person name="Morita H."/>
            <person name="Kitazawa H."/>
            <person name="Villena J."/>
        </authorList>
    </citation>
    <scope>NUCLEOTIDE SEQUENCE [LARGE SCALE GENOMIC DNA]</scope>
    <source>
        <strain evidence="8 9">UCO-SMC3</strain>
    </source>
</reference>
<evidence type="ECO:0000256" key="6">
    <source>
        <dbReference type="SAM" id="Coils"/>
    </source>
</evidence>
<comment type="caution">
    <text evidence="8">The sequence shown here is derived from an EMBL/GenBank/DDBJ whole genome shotgun (WGS) entry which is preliminary data.</text>
</comment>
<sequence length="165" mass="17939">MENVQHTREDILNKEFKNTRIGSGYDKTDVDAYLDEIMGDYQIFQNNIDELESQNEKLKAQVAELTKQVTAAQAVSASNPTQAAPTTNVSNTNMDILKRLSNLERRVFGTVSDGNGATNPAEPTVTSATTPGSQAQTATRVKPTEVGQETIVANFSQQGTTQSQN</sequence>
<keyword evidence="5" id="KW-0131">Cell cycle</keyword>
<dbReference type="NCBIfam" id="TIGR03544">
    <property type="entry name" value="DivI1A_domain"/>
    <property type="match status" value="1"/>
</dbReference>
<dbReference type="InterPro" id="IPR007793">
    <property type="entry name" value="DivIVA_fam"/>
</dbReference>
<evidence type="ECO:0000256" key="1">
    <source>
        <dbReference type="ARBA" id="ARBA00004496"/>
    </source>
</evidence>
<evidence type="ECO:0000256" key="2">
    <source>
        <dbReference type="ARBA" id="ARBA00022490"/>
    </source>
</evidence>
<protein>
    <submittedName>
        <fullName evidence="8">Cell division regulator GpsB</fullName>
    </submittedName>
</protein>
<dbReference type="AlphaFoldDB" id="A0A3P2RCH9"/>
<evidence type="ECO:0000256" key="4">
    <source>
        <dbReference type="ARBA" id="ARBA00023054"/>
    </source>
</evidence>
<dbReference type="InterPro" id="IPR019933">
    <property type="entry name" value="DivIVA_domain"/>
</dbReference>
<dbReference type="OrthoDB" id="389699at2"/>
<dbReference type="NCBIfam" id="NF010725">
    <property type="entry name" value="PRK14127.1"/>
    <property type="match status" value="1"/>
</dbReference>
<name>A0A3P2RCH9_WEIVI</name>
<evidence type="ECO:0000256" key="7">
    <source>
        <dbReference type="SAM" id="MobiDB-lite"/>
    </source>
</evidence>
<evidence type="ECO:0000313" key="8">
    <source>
        <dbReference type="EMBL" id="RRG18357.1"/>
    </source>
</evidence>
<accession>A0A3P2RCH9</accession>
<evidence type="ECO:0000256" key="5">
    <source>
        <dbReference type="ARBA" id="ARBA00023306"/>
    </source>
</evidence>
<feature type="coiled-coil region" evidence="6">
    <location>
        <begin position="34"/>
        <end position="75"/>
    </location>
</feature>
<evidence type="ECO:0000313" key="9">
    <source>
        <dbReference type="Proteomes" id="UP000275836"/>
    </source>
</evidence>
<dbReference type="Proteomes" id="UP000275836">
    <property type="component" value="Unassembled WGS sequence"/>
</dbReference>
<dbReference type="GO" id="GO:0005737">
    <property type="term" value="C:cytoplasm"/>
    <property type="evidence" value="ECO:0007669"/>
    <property type="project" value="UniProtKB-SubCell"/>
</dbReference>
<dbReference type="GO" id="GO:0051301">
    <property type="term" value="P:cell division"/>
    <property type="evidence" value="ECO:0007669"/>
    <property type="project" value="UniProtKB-KW"/>
</dbReference>
<dbReference type="Pfam" id="PF05103">
    <property type="entry name" value="DivIVA"/>
    <property type="match status" value="1"/>
</dbReference>
<comment type="subcellular location">
    <subcellularLocation>
        <location evidence="1">Cytoplasm</location>
    </subcellularLocation>
</comment>
<dbReference type="PANTHER" id="PTHR35794:SF1">
    <property type="entry name" value="CELL CYCLE PROTEIN GPSB"/>
    <property type="match status" value="1"/>
</dbReference>
<dbReference type="PANTHER" id="PTHR35794">
    <property type="entry name" value="CELL DIVISION PROTEIN DIVIVA"/>
    <property type="match status" value="1"/>
</dbReference>
<keyword evidence="3 8" id="KW-0132">Cell division</keyword>
<organism evidence="8 9">
    <name type="scientific">Weissella viridescens</name>
    <name type="common">Lactobacillus viridescens</name>
    <dbReference type="NCBI Taxonomy" id="1629"/>
    <lineage>
        <taxon>Bacteria</taxon>
        <taxon>Bacillati</taxon>
        <taxon>Bacillota</taxon>
        <taxon>Bacilli</taxon>
        <taxon>Lactobacillales</taxon>
        <taxon>Lactobacillaceae</taxon>
        <taxon>Weissella</taxon>
    </lineage>
</organism>
<keyword evidence="2" id="KW-0963">Cytoplasm</keyword>